<evidence type="ECO:0000256" key="7">
    <source>
        <dbReference type="ARBA" id="ARBA00023180"/>
    </source>
</evidence>
<dbReference type="HOGENOM" id="CLU_014602_0_0_1"/>
<dbReference type="PANTHER" id="PTHR10728:SF33">
    <property type="entry name" value="LYSOPHOSPHOLIPASE 1-RELATED"/>
    <property type="match status" value="1"/>
</dbReference>
<comment type="catalytic activity">
    <reaction evidence="10">
        <text>a 1-acyl-sn-glycero-3-phosphocholine + H2O = sn-glycerol 3-phosphocholine + a fatty acid + H(+)</text>
        <dbReference type="Rhea" id="RHEA:15177"/>
        <dbReference type="ChEBI" id="CHEBI:15377"/>
        <dbReference type="ChEBI" id="CHEBI:15378"/>
        <dbReference type="ChEBI" id="CHEBI:16870"/>
        <dbReference type="ChEBI" id="CHEBI:28868"/>
        <dbReference type="ChEBI" id="CHEBI:58168"/>
        <dbReference type="EC" id="3.1.1.5"/>
    </reaction>
</comment>
<dbReference type="STRING" id="619300.G3AIX0"/>
<dbReference type="KEGG" id="spaa:SPAPADRAFT_70053"/>
<accession>G3AIX0</accession>
<dbReference type="InterPro" id="IPR002642">
    <property type="entry name" value="LysoPLipase_cat_dom"/>
</dbReference>
<evidence type="ECO:0000256" key="8">
    <source>
        <dbReference type="ARBA" id="ARBA00059407"/>
    </source>
</evidence>
<comment type="similarity">
    <text evidence="1 10">Belongs to the lysophospholipase family.</text>
</comment>
<feature type="domain" description="PLA2c" evidence="11">
    <location>
        <begin position="30"/>
        <end position="578"/>
    </location>
</feature>
<evidence type="ECO:0000256" key="3">
    <source>
        <dbReference type="ARBA" id="ARBA00022729"/>
    </source>
</evidence>
<dbReference type="InParanoid" id="G3AIX0"/>
<evidence type="ECO:0000256" key="9">
    <source>
        <dbReference type="PROSITE-ProRule" id="PRU00555"/>
    </source>
</evidence>
<dbReference type="GO" id="GO:0004623">
    <property type="term" value="F:phospholipase A2 activity"/>
    <property type="evidence" value="ECO:0007669"/>
    <property type="project" value="TreeGrafter"/>
</dbReference>
<dbReference type="SUPFAM" id="SSF52151">
    <property type="entry name" value="FabD/lysophospholipase-like"/>
    <property type="match status" value="1"/>
</dbReference>
<dbReference type="PANTHER" id="PTHR10728">
    <property type="entry name" value="CYTOSOLIC PHOSPHOLIPASE A2"/>
    <property type="match status" value="1"/>
</dbReference>
<dbReference type="GO" id="GO:0005829">
    <property type="term" value="C:cytosol"/>
    <property type="evidence" value="ECO:0007669"/>
    <property type="project" value="TreeGrafter"/>
</dbReference>
<keyword evidence="7" id="KW-0325">Glycoprotein</keyword>
<dbReference type="AlphaFoldDB" id="G3AIX0"/>
<dbReference type="GO" id="GO:0005783">
    <property type="term" value="C:endoplasmic reticulum"/>
    <property type="evidence" value="ECO:0007669"/>
    <property type="project" value="TreeGrafter"/>
</dbReference>
<dbReference type="Proteomes" id="UP000000709">
    <property type="component" value="Unassembled WGS sequence"/>
</dbReference>
<dbReference type="EMBL" id="GL996500">
    <property type="protein sequence ID" value="EGW33781.1"/>
    <property type="molecule type" value="Genomic_DNA"/>
</dbReference>
<dbReference type="EC" id="3.1.1.5" evidence="2 10"/>
<dbReference type="GO" id="GO:0046475">
    <property type="term" value="P:glycerophospholipid catabolic process"/>
    <property type="evidence" value="ECO:0007669"/>
    <property type="project" value="TreeGrafter"/>
</dbReference>
<dbReference type="PROSITE" id="PS51210">
    <property type="entry name" value="PLA2C"/>
    <property type="match status" value="1"/>
</dbReference>
<dbReference type="eggNOG" id="KOG1325">
    <property type="taxonomic scope" value="Eukaryota"/>
</dbReference>
<keyword evidence="3 10" id="KW-0732">Signal</keyword>
<dbReference type="SMART" id="SM00022">
    <property type="entry name" value="PLAc"/>
    <property type="match status" value="1"/>
</dbReference>
<feature type="signal peptide" evidence="10">
    <location>
        <begin position="1"/>
        <end position="17"/>
    </location>
</feature>
<dbReference type="OrthoDB" id="4084751at2759"/>
<evidence type="ECO:0000256" key="4">
    <source>
        <dbReference type="ARBA" id="ARBA00022801"/>
    </source>
</evidence>
<protein>
    <recommendedName>
        <fullName evidence="2 10">Lysophospholipase</fullName>
        <ecNumber evidence="2 10">3.1.1.5</ecNumber>
    </recommendedName>
</protein>
<evidence type="ECO:0000256" key="1">
    <source>
        <dbReference type="ARBA" id="ARBA00008780"/>
    </source>
</evidence>
<evidence type="ECO:0000259" key="11">
    <source>
        <dbReference type="PROSITE" id="PS51210"/>
    </source>
</evidence>
<gene>
    <name evidence="12" type="ORF">SPAPADRAFT_70053</name>
</gene>
<sequence>MFHLVTLLLFNFCLISAWSPTDSYAPGEIACPKNYNGVRLADQLSNEESDWIQSRNEITDKNLIEFLNHANMDDFDAENFITGLNRSIKIGLAFSGGGYRAMLCGAGQFSALDNRTRGAWEHGLGGLVQASTYMVGLSGGNWMVGTIAMNNFTHVEKIIEQGTIWDLSSSIINPGGWKIWKTASTFKSIDDDLDDKKDAGFELSLTDFWGRSLSSQFFAGLDDFGAALTWSNLQNADVFTNHEMPFPIVVSLGREPGTLIVSINSTLFEFNPYEMGSWDPTLYQFTPVKYLGTEYNNGNPVNDTCIGGFDNAGFIMGTSSTLFNQFLLQINTTSIASTVKSIITTILKRVSHKEDDIAIYRPNPFYNTSAAIDKISKNDTLFLVDGGEDLQNIPLAPLLQPERDVDVIFAFDNSADTEYSWPNGTSMIATFERQYNRQGVNASMFPYVPDSQSFINLNLTSRPAFFGCDSKNLSTIQAQTHNPTSAFSSPLIVYTANRPFSYSSNTSTFKMSYENGERDAIIQNGFEVASRNNMTLDDEWRACVGCAIIRREQERQGQEQSEQCKQCFAKYCWDGSLDRTSQINANFTDNGSTEGHTKIAIRSLCKNYVIKRACSITMFGNKDTGED</sequence>
<dbReference type="Gene3D" id="3.40.1090.10">
    <property type="entry name" value="Cytosolic phospholipase A2 catalytic domain"/>
    <property type="match status" value="1"/>
</dbReference>
<dbReference type="RefSeq" id="XP_007373365.1">
    <property type="nucleotide sequence ID" value="XM_007373303.1"/>
</dbReference>
<evidence type="ECO:0000256" key="5">
    <source>
        <dbReference type="ARBA" id="ARBA00022963"/>
    </source>
</evidence>
<keyword evidence="13" id="KW-1185">Reference proteome</keyword>
<dbReference type="GO" id="GO:0005886">
    <property type="term" value="C:plasma membrane"/>
    <property type="evidence" value="ECO:0007669"/>
    <property type="project" value="TreeGrafter"/>
</dbReference>
<evidence type="ECO:0000256" key="2">
    <source>
        <dbReference type="ARBA" id="ARBA00013274"/>
    </source>
</evidence>
<dbReference type="OMA" id="FARYCWN"/>
<dbReference type="GO" id="GO:0005576">
    <property type="term" value="C:extracellular region"/>
    <property type="evidence" value="ECO:0007669"/>
    <property type="project" value="TreeGrafter"/>
</dbReference>
<evidence type="ECO:0000313" key="13">
    <source>
        <dbReference type="Proteomes" id="UP000000709"/>
    </source>
</evidence>
<dbReference type="Pfam" id="PF01735">
    <property type="entry name" value="PLA2_B"/>
    <property type="match status" value="1"/>
</dbReference>
<keyword evidence="4 9" id="KW-0378">Hydrolase</keyword>
<evidence type="ECO:0000313" key="12">
    <source>
        <dbReference type="EMBL" id="EGW33781.1"/>
    </source>
</evidence>
<keyword evidence="6 9" id="KW-0443">Lipid metabolism</keyword>
<dbReference type="GO" id="GO:0004622">
    <property type="term" value="F:phosphatidylcholine lysophospholipase activity"/>
    <property type="evidence" value="ECO:0007669"/>
    <property type="project" value="UniProtKB-EC"/>
</dbReference>
<reference evidence="12 13" key="1">
    <citation type="journal article" date="2011" name="Proc. Natl. Acad. Sci. U.S.A.">
        <title>Comparative genomics of xylose-fermenting fungi for enhanced biofuel production.</title>
        <authorList>
            <person name="Wohlbach D.J."/>
            <person name="Kuo A."/>
            <person name="Sato T.K."/>
            <person name="Potts K.M."/>
            <person name="Salamov A.A."/>
            <person name="LaButti K.M."/>
            <person name="Sun H."/>
            <person name="Clum A."/>
            <person name="Pangilinan J.L."/>
            <person name="Lindquist E.A."/>
            <person name="Lucas S."/>
            <person name="Lapidus A."/>
            <person name="Jin M."/>
            <person name="Gunawan C."/>
            <person name="Balan V."/>
            <person name="Dale B.E."/>
            <person name="Jeffries T.W."/>
            <person name="Zinkel R."/>
            <person name="Barry K.W."/>
            <person name="Grigoriev I.V."/>
            <person name="Gasch A.P."/>
        </authorList>
    </citation>
    <scope>NUCLEOTIDE SEQUENCE [LARGE SCALE GENOMIC DNA]</scope>
    <source>
        <strain evidence="13">NRRL Y-27907 / 11-Y1</strain>
    </source>
</reference>
<feature type="chain" id="PRO_5005131606" description="Lysophospholipase" evidence="10">
    <location>
        <begin position="18"/>
        <end position="627"/>
    </location>
</feature>
<evidence type="ECO:0000256" key="10">
    <source>
        <dbReference type="RuleBase" id="RU362103"/>
    </source>
</evidence>
<proteinExistence type="inferred from homology"/>
<dbReference type="FunFam" id="3.40.1090.10:FF:000010">
    <property type="entry name" value="Lysophospholipase"/>
    <property type="match status" value="1"/>
</dbReference>
<dbReference type="InterPro" id="IPR016035">
    <property type="entry name" value="Acyl_Trfase/lysoPLipase"/>
</dbReference>
<dbReference type="CDD" id="cd07203">
    <property type="entry name" value="cPLA2_Fungal_PLB"/>
    <property type="match status" value="1"/>
</dbReference>
<dbReference type="GeneID" id="18875303"/>
<dbReference type="FunCoup" id="G3AIX0">
    <property type="interactions" value="106"/>
</dbReference>
<comment type="function">
    <text evidence="8">Catalyzes the release of fatty acids from lysophospholipids. Phospholipase B may well contribute to pathogenicity by abetting the fungus in damaging and traversing host cell membranes, processes which likely increase the rapidity of disseminated infection.</text>
</comment>
<keyword evidence="5 9" id="KW-0442">Lipid degradation</keyword>
<organism evidence="13">
    <name type="scientific">Spathaspora passalidarum (strain NRRL Y-27907 / 11-Y1)</name>
    <dbReference type="NCBI Taxonomy" id="619300"/>
    <lineage>
        <taxon>Eukaryota</taxon>
        <taxon>Fungi</taxon>
        <taxon>Dikarya</taxon>
        <taxon>Ascomycota</taxon>
        <taxon>Saccharomycotina</taxon>
        <taxon>Pichiomycetes</taxon>
        <taxon>Debaryomycetaceae</taxon>
        <taxon>Spathaspora</taxon>
    </lineage>
</organism>
<name>G3AIX0_SPAPN</name>
<evidence type="ECO:0000256" key="6">
    <source>
        <dbReference type="ARBA" id="ARBA00023098"/>
    </source>
</evidence>